<comment type="similarity">
    <text evidence="2">Belongs to the bZIP family.</text>
</comment>
<dbReference type="GO" id="GO:0005634">
    <property type="term" value="C:nucleus"/>
    <property type="evidence" value="ECO:0007669"/>
    <property type="project" value="UniProtKB-SubCell"/>
</dbReference>
<organism evidence="10 11">
    <name type="scientific">Schizothecium vesticola</name>
    <dbReference type="NCBI Taxonomy" id="314040"/>
    <lineage>
        <taxon>Eukaryota</taxon>
        <taxon>Fungi</taxon>
        <taxon>Dikarya</taxon>
        <taxon>Ascomycota</taxon>
        <taxon>Pezizomycotina</taxon>
        <taxon>Sordariomycetes</taxon>
        <taxon>Sordariomycetidae</taxon>
        <taxon>Sordariales</taxon>
        <taxon>Schizotheciaceae</taxon>
        <taxon>Schizothecium</taxon>
    </lineage>
</organism>
<keyword evidence="5" id="KW-0804">Transcription</keyword>
<evidence type="ECO:0000256" key="1">
    <source>
        <dbReference type="ARBA" id="ARBA00004123"/>
    </source>
</evidence>
<feature type="compositionally biased region" description="Basic and acidic residues" evidence="8">
    <location>
        <begin position="127"/>
        <end position="141"/>
    </location>
</feature>
<sequence>MDSWATHTSPNLKFEDSPTESFLSTPDERYPPLFGPGSMAAMSADDLDHLDHLDMMSPQSLNDRCSPDLDVLALARSSVTPCPTTPGDGTPGPDESSEKKPTKKRKSWGQVLPEPKTNLPPSRKRAKTDDEKEQRRVERVLRNRRAAQSSRERKRQEVEGLEKRNKELEALLDQARQQNAALMGELQKVRTTGAITMTSPSFDALRPSPVTLSQELFSSHDGHSMTSSEANSFQQLELLTALPNSTVNPASLSPTLTPVPEADEEDEEPATSEASPADAAAISKVTSADTTQHPAAMLCSDLPCRSAEAPPSEWLTKSQQPPHPALTLMSLQTFLISTWTAISLCQRPLTQIAMSLKARFSLPPTPAILNTIILLVTNPSPLTTSSPTTTSSTPSSNSHSTQPLAASSTTHRSSPLRLKFLRKILTCSPSLARPLRDATMAALRLVSTEGDRVNRVGGDATMTAVVTDSRLRLQHNGGAADWLNGVQAPSKEVLLTLLWVLQTEERRLEIRREVATSSQPGRPAVLSEPAAPARGTFVLKVSSKRRLGGKLQGLPDFASLKRRRVE</sequence>
<feature type="region of interest" description="Disordered" evidence="8">
    <location>
        <begin position="1"/>
        <end position="39"/>
    </location>
</feature>
<feature type="domain" description="BZIP" evidence="9">
    <location>
        <begin position="133"/>
        <end position="190"/>
    </location>
</feature>
<dbReference type="Pfam" id="PF07716">
    <property type="entry name" value="bZIP_2"/>
    <property type="match status" value="1"/>
</dbReference>
<reference evidence="10" key="1">
    <citation type="submission" date="2023-06" db="EMBL/GenBank/DDBJ databases">
        <title>Genome-scale phylogeny and comparative genomics of the fungal order Sordariales.</title>
        <authorList>
            <consortium name="Lawrence Berkeley National Laboratory"/>
            <person name="Hensen N."/>
            <person name="Bonometti L."/>
            <person name="Westerberg I."/>
            <person name="Brannstrom I.O."/>
            <person name="Guillou S."/>
            <person name="Cros-Aarteil S."/>
            <person name="Calhoun S."/>
            <person name="Haridas S."/>
            <person name="Kuo A."/>
            <person name="Mondo S."/>
            <person name="Pangilinan J."/>
            <person name="Riley R."/>
            <person name="LaButti K."/>
            <person name="Andreopoulos B."/>
            <person name="Lipzen A."/>
            <person name="Chen C."/>
            <person name="Yanf M."/>
            <person name="Daum C."/>
            <person name="Ng V."/>
            <person name="Clum A."/>
            <person name="Steindorff A."/>
            <person name="Ohm R."/>
            <person name="Martin F."/>
            <person name="Silar P."/>
            <person name="Natvig D."/>
            <person name="Lalanne C."/>
            <person name="Gautier V."/>
            <person name="Ament-velasquez S.L."/>
            <person name="Kruys A."/>
            <person name="Hutchinson M.I."/>
            <person name="Powell A.J."/>
            <person name="Barry K."/>
            <person name="Miller A.N."/>
            <person name="Grigoriev I.V."/>
            <person name="Debuchy R."/>
            <person name="Gladieux P."/>
            <person name="Thoren M.H."/>
            <person name="Johannesson H."/>
        </authorList>
    </citation>
    <scope>NUCLEOTIDE SEQUENCE</scope>
    <source>
        <strain evidence="10">SMH3187-1</strain>
    </source>
</reference>
<dbReference type="SMART" id="SM00338">
    <property type="entry name" value="BRLZ"/>
    <property type="match status" value="1"/>
</dbReference>
<dbReference type="PANTHER" id="PTHR46714:SF6">
    <property type="entry name" value="TRANSCRIPTIONAL ACTIVATOR HAC1"/>
    <property type="match status" value="1"/>
</dbReference>
<evidence type="ECO:0000313" key="11">
    <source>
        <dbReference type="Proteomes" id="UP001172155"/>
    </source>
</evidence>
<comment type="subcellular location">
    <subcellularLocation>
        <location evidence="1">Nucleus</location>
    </subcellularLocation>
</comment>
<dbReference type="Proteomes" id="UP001172155">
    <property type="component" value="Unassembled WGS sequence"/>
</dbReference>
<evidence type="ECO:0000256" key="7">
    <source>
        <dbReference type="ARBA" id="ARBA00023242"/>
    </source>
</evidence>
<feature type="region of interest" description="Disordered" evidence="8">
    <location>
        <begin position="76"/>
        <end position="164"/>
    </location>
</feature>
<protein>
    <recommendedName>
        <fullName evidence="9">BZIP domain-containing protein</fullName>
    </recommendedName>
</protein>
<dbReference type="GO" id="GO:0000981">
    <property type="term" value="F:DNA-binding transcription factor activity, RNA polymerase II-specific"/>
    <property type="evidence" value="ECO:0007669"/>
    <property type="project" value="InterPro"/>
</dbReference>
<dbReference type="Gene3D" id="1.20.5.170">
    <property type="match status" value="1"/>
</dbReference>
<dbReference type="CDD" id="cd14710">
    <property type="entry name" value="bZIP_HAC1-like"/>
    <property type="match status" value="1"/>
</dbReference>
<keyword evidence="6" id="KW-0834">Unfolded protein response</keyword>
<keyword evidence="11" id="KW-1185">Reference proteome</keyword>
<feature type="region of interest" description="Disordered" evidence="8">
    <location>
        <begin position="244"/>
        <end position="278"/>
    </location>
</feature>
<dbReference type="InterPro" id="IPR046347">
    <property type="entry name" value="bZIP_sf"/>
</dbReference>
<feature type="region of interest" description="Disordered" evidence="8">
    <location>
        <begin position="383"/>
        <end position="411"/>
    </location>
</feature>
<feature type="compositionally biased region" description="Polar residues" evidence="8">
    <location>
        <begin position="402"/>
        <end position="411"/>
    </location>
</feature>
<evidence type="ECO:0000256" key="8">
    <source>
        <dbReference type="SAM" id="MobiDB-lite"/>
    </source>
</evidence>
<feature type="compositionally biased region" description="Polar residues" evidence="8">
    <location>
        <begin position="244"/>
        <end position="256"/>
    </location>
</feature>
<dbReference type="GO" id="GO:0003677">
    <property type="term" value="F:DNA binding"/>
    <property type="evidence" value="ECO:0007669"/>
    <property type="project" value="UniProtKB-KW"/>
</dbReference>
<evidence type="ECO:0000259" key="9">
    <source>
        <dbReference type="PROSITE" id="PS50217"/>
    </source>
</evidence>
<dbReference type="SUPFAM" id="SSF57959">
    <property type="entry name" value="Leucine zipper domain"/>
    <property type="match status" value="1"/>
</dbReference>
<keyword evidence="7" id="KW-0539">Nucleus</keyword>
<dbReference type="InterPro" id="IPR044280">
    <property type="entry name" value="Hac1/HY5"/>
</dbReference>
<accession>A0AA40K7R5</accession>
<evidence type="ECO:0000256" key="4">
    <source>
        <dbReference type="ARBA" id="ARBA00023125"/>
    </source>
</evidence>
<dbReference type="GO" id="GO:0006986">
    <property type="term" value="P:response to unfolded protein"/>
    <property type="evidence" value="ECO:0007669"/>
    <property type="project" value="UniProtKB-KW"/>
</dbReference>
<dbReference type="PROSITE" id="PS50217">
    <property type="entry name" value="BZIP"/>
    <property type="match status" value="1"/>
</dbReference>
<keyword evidence="4" id="KW-0238">DNA-binding</keyword>
<name>A0AA40K7R5_9PEZI</name>
<keyword evidence="3" id="KW-0805">Transcription regulation</keyword>
<evidence type="ECO:0000256" key="3">
    <source>
        <dbReference type="ARBA" id="ARBA00023015"/>
    </source>
</evidence>
<feature type="compositionally biased region" description="Acidic residues" evidence="8">
    <location>
        <begin position="261"/>
        <end position="270"/>
    </location>
</feature>
<dbReference type="AlphaFoldDB" id="A0AA40K7R5"/>
<evidence type="ECO:0000256" key="2">
    <source>
        <dbReference type="ARBA" id="ARBA00007163"/>
    </source>
</evidence>
<dbReference type="PANTHER" id="PTHR46714">
    <property type="entry name" value="TRANSCRIPTIONAL ACTIVATOR HAC1"/>
    <property type="match status" value="1"/>
</dbReference>
<evidence type="ECO:0000313" key="10">
    <source>
        <dbReference type="EMBL" id="KAK0749098.1"/>
    </source>
</evidence>
<comment type="caution">
    <text evidence="10">The sequence shown here is derived from an EMBL/GenBank/DDBJ whole genome shotgun (WGS) entry which is preliminary data.</text>
</comment>
<dbReference type="EMBL" id="JAUKUD010000003">
    <property type="protein sequence ID" value="KAK0749098.1"/>
    <property type="molecule type" value="Genomic_DNA"/>
</dbReference>
<feature type="compositionally biased region" description="Basic and acidic residues" evidence="8">
    <location>
        <begin position="150"/>
        <end position="164"/>
    </location>
</feature>
<gene>
    <name evidence="10" type="ORF">B0T18DRAFT_459916</name>
</gene>
<dbReference type="InterPro" id="IPR004827">
    <property type="entry name" value="bZIP"/>
</dbReference>
<feature type="compositionally biased region" description="Low complexity" evidence="8">
    <location>
        <begin position="383"/>
        <end position="401"/>
    </location>
</feature>
<feature type="compositionally biased region" description="Polar residues" evidence="8">
    <location>
        <begin position="1"/>
        <end position="11"/>
    </location>
</feature>
<dbReference type="GO" id="GO:0045944">
    <property type="term" value="P:positive regulation of transcription by RNA polymerase II"/>
    <property type="evidence" value="ECO:0007669"/>
    <property type="project" value="InterPro"/>
</dbReference>
<evidence type="ECO:0000256" key="5">
    <source>
        <dbReference type="ARBA" id="ARBA00023163"/>
    </source>
</evidence>
<proteinExistence type="inferred from homology"/>
<feature type="compositionally biased region" description="Low complexity" evidence="8">
    <location>
        <begin position="80"/>
        <end position="94"/>
    </location>
</feature>
<evidence type="ECO:0000256" key="6">
    <source>
        <dbReference type="ARBA" id="ARBA00023230"/>
    </source>
</evidence>